<reference evidence="2 3" key="1">
    <citation type="submission" date="2024-08" db="EMBL/GenBank/DDBJ databases">
        <title>Genome mining of Saccharopolyspora cebuensis PGLac3 from Nigerian medicinal plant.</title>
        <authorList>
            <person name="Ezeobiora C.E."/>
            <person name="Igbokwe N.H."/>
            <person name="Amin D.H."/>
            <person name="Mendie U.E."/>
        </authorList>
    </citation>
    <scope>NUCLEOTIDE SEQUENCE [LARGE SCALE GENOMIC DNA]</scope>
    <source>
        <strain evidence="2 3">PGLac3</strain>
    </source>
</reference>
<feature type="region of interest" description="Disordered" evidence="1">
    <location>
        <begin position="36"/>
        <end position="69"/>
    </location>
</feature>
<sequence>MTALGWVLAALAAVDLAVVELVALGRCLARHARCGRHGRAGPGATTVGQLLDRCRPAPPAPRPPRRVTIRGDLADALADEPTRLLPRVEPEPARDPELLRRVLAGLRAL</sequence>
<dbReference type="Proteomes" id="UP001564626">
    <property type="component" value="Unassembled WGS sequence"/>
</dbReference>
<protein>
    <submittedName>
        <fullName evidence="2">Uncharacterized protein</fullName>
    </submittedName>
</protein>
<dbReference type="RefSeq" id="WP_345368200.1">
    <property type="nucleotide sequence ID" value="NZ_BAABII010000026.1"/>
</dbReference>
<evidence type="ECO:0000256" key="1">
    <source>
        <dbReference type="SAM" id="MobiDB-lite"/>
    </source>
</evidence>
<evidence type="ECO:0000313" key="2">
    <source>
        <dbReference type="EMBL" id="MEY8043206.1"/>
    </source>
</evidence>
<evidence type="ECO:0000313" key="3">
    <source>
        <dbReference type="Proteomes" id="UP001564626"/>
    </source>
</evidence>
<comment type="caution">
    <text evidence="2">The sequence shown here is derived from an EMBL/GenBank/DDBJ whole genome shotgun (WGS) entry which is preliminary data.</text>
</comment>
<gene>
    <name evidence="2" type="ORF">AB8O55_27670</name>
</gene>
<keyword evidence="3" id="KW-1185">Reference proteome</keyword>
<accession>A0ABV4CQ29</accession>
<organism evidence="2 3">
    <name type="scientific">Saccharopolyspora cebuensis</name>
    <dbReference type="NCBI Taxonomy" id="418759"/>
    <lineage>
        <taxon>Bacteria</taxon>
        <taxon>Bacillati</taxon>
        <taxon>Actinomycetota</taxon>
        <taxon>Actinomycetes</taxon>
        <taxon>Pseudonocardiales</taxon>
        <taxon>Pseudonocardiaceae</taxon>
        <taxon>Saccharopolyspora</taxon>
    </lineage>
</organism>
<name>A0ABV4CQ29_9PSEU</name>
<dbReference type="EMBL" id="JBGEHV010000082">
    <property type="protein sequence ID" value="MEY8043206.1"/>
    <property type="molecule type" value="Genomic_DNA"/>
</dbReference>
<proteinExistence type="predicted"/>